<dbReference type="Pfam" id="PF13595">
    <property type="entry name" value="DUF4138"/>
    <property type="match status" value="1"/>
</dbReference>
<dbReference type="EMBL" id="CP030041">
    <property type="protein sequence ID" value="AWW29414.1"/>
    <property type="molecule type" value="Genomic_DNA"/>
</dbReference>
<evidence type="ECO:0000256" key="1">
    <source>
        <dbReference type="SAM" id="SignalP"/>
    </source>
</evidence>
<organism evidence="2 3">
    <name type="scientific">Echinicola strongylocentroti</name>
    <dbReference type="NCBI Taxonomy" id="1795355"/>
    <lineage>
        <taxon>Bacteria</taxon>
        <taxon>Pseudomonadati</taxon>
        <taxon>Bacteroidota</taxon>
        <taxon>Cytophagia</taxon>
        <taxon>Cytophagales</taxon>
        <taxon>Cyclobacteriaceae</taxon>
        <taxon>Echinicola</taxon>
    </lineage>
</organism>
<proteinExistence type="predicted"/>
<dbReference type="Proteomes" id="UP000248688">
    <property type="component" value="Chromosome"/>
</dbReference>
<dbReference type="KEGG" id="est:DN752_04230"/>
<gene>
    <name evidence="2" type="primary">traN</name>
    <name evidence="2" type="ORF">DN752_04230</name>
</gene>
<dbReference type="OrthoDB" id="1038500at2"/>
<keyword evidence="1" id="KW-0732">Signal</keyword>
<sequence length="295" mass="33603">MHNQMKNTMIIFAILFSLHTGSLSAQQQLKIRPITKDAVLPAYPVSVGWDHTTALVFPGKVVSVDRGHGSVMAKVEEKAPNLLLLKAGKRSFSPTNLHVVTADARLYHFRISYDESLARSSINIARQELRFWENVRLAASRLAADELERTGDAVMEEEAFLRRTSKDYRMKFRLEGIYQKEGLLFFRFRVANRSRLPYSVEGLLFTITDKKQAKHASLREGFLDPLLLEWQDGKGIAGHRSNALVAAFPKFTLSDNKQLVIQLKEKNGDRNLRLKVRGRDILKTRNLTDVQPETE</sequence>
<dbReference type="InterPro" id="IPR022298">
    <property type="entry name" value="Conjug_transposon_TraN"/>
</dbReference>
<feature type="signal peptide" evidence="1">
    <location>
        <begin position="1"/>
        <end position="25"/>
    </location>
</feature>
<protein>
    <submittedName>
        <fullName evidence="2">Conjugative transposon protein TraN</fullName>
    </submittedName>
</protein>
<name>A0A2Z4IEQ9_9BACT</name>
<dbReference type="AlphaFoldDB" id="A0A2Z4IEQ9"/>
<dbReference type="NCBIfam" id="TIGR03780">
    <property type="entry name" value="Bac_Flav_CT_N"/>
    <property type="match status" value="1"/>
</dbReference>
<evidence type="ECO:0000313" key="3">
    <source>
        <dbReference type="Proteomes" id="UP000248688"/>
    </source>
</evidence>
<feature type="chain" id="PRO_5016387683" evidence="1">
    <location>
        <begin position="26"/>
        <end position="295"/>
    </location>
</feature>
<accession>A0A2Z4IEQ9</accession>
<evidence type="ECO:0000313" key="2">
    <source>
        <dbReference type="EMBL" id="AWW29414.1"/>
    </source>
</evidence>
<keyword evidence="3" id="KW-1185">Reference proteome</keyword>
<reference evidence="2 3" key="1">
    <citation type="submission" date="2018-06" db="EMBL/GenBank/DDBJ databases">
        <title>Echinicola strongylocentroti sp. nov., isolated from a sea urchin Strongylocentrotus intermedius.</title>
        <authorList>
            <person name="Bae S.S."/>
        </authorList>
    </citation>
    <scope>NUCLEOTIDE SEQUENCE [LARGE SCALE GENOMIC DNA]</scope>
    <source>
        <strain evidence="2 3">MEBiC08714</strain>
    </source>
</reference>